<organism evidence="2">
    <name type="scientific">hydrothermal vent metagenome</name>
    <dbReference type="NCBI Taxonomy" id="652676"/>
    <lineage>
        <taxon>unclassified sequences</taxon>
        <taxon>metagenomes</taxon>
        <taxon>ecological metagenomes</taxon>
    </lineage>
</organism>
<sequence>MKKMIQTILLSVLSLSLLTACQFPNIKPQSMLSERVGKVSSLAIDSGQVITDNQQSFEAKLALIDQAKESIDLVYFIMSDDYSSSVFANHLIAASQRGVKVRLLVDYATNYSRLDWFSMLEWEGGGNLIVRFYGRPTNNMIKDAVYMTLGCNDVAPREDKSACSQEKLAKIETLFQAEKIDGVLAESLNISNLNLAESGLFLSGFYGKNVDAMTLAIEQGQNISIKHLVSSGSTASSKQIKGLKHFGKIYWKSRTGPAYQRVFNRVKTAFAFQHYGDALNPVYASFSQFLPVERNNIDEAARDWDFFTDYTHHKLLLVDRQKMILGGRNVEDSYHMHPNSLSKKYTFMDTDLLVHFDEPNPAMEHRFDELWSFVTTASLADIRQHAPNDFIANWHWANVACKDRIQIEGCRTDWLNRVNLPIEKRIALEKSKLEEHQQTYQTEYQASLEFSKKFPSFSVSNQAVGTYLENLPFRATDSRQQRQFGTEYNQEAKSNKNIHDYWLTKLKAQCSSEDKSPREVYFYNAYFFPPPNMILAFKEMVNGAQNCSHVTLNIITNSVATTDLVPVNILASHSTKAFADFYVANFDEQRSATIKYFEYQKIGDDALSLHSKVTLFEDALVIGSANLDVRSYFMDTNNVLVIEQDDALIQQYQQYLETRIKRIDLLKLKNIELSSATMETMIANDRLLLQASLEKYSVQNKLSETQHQDLVQKMEELTTAAYQLTKKLLESHYESEQKQLSERFYQLFKTI</sequence>
<dbReference type="PROSITE" id="PS51257">
    <property type="entry name" value="PROKAR_LIPOPROTEIN"/>
    <property type="match status" value="1"/>
</dbReference>
<feature type="domain" description="PLD phosphodiesterase" evidence="1">
    <location>
        <begin position="605"/>
        <end position="631"/>
    </location>
</feature>
<proteinExistence type="predicted"/>
<gene>
    <name evidence="2" type="ORF">MNBD_GAMMA04-2214</name>
</gene>
<dbReference type="InterPro" id="IPR001736">
    <property type="entry name" value="PLipase_D/transphosphatidylase"/>
</dbReference>
<dbReference type="GO" id="GO:0032049">
    <property type="term" value="P:cardiolipin biosynthetic process"/>
    <property type="evidence" value="ECO:0007669"/>
    <property type="project" value="UniProtKB-ARBA"/>
</dbReference>
<dbReference type="SMART" id="SM00155">
    <property type="entry name" value="PLDc"/>
    <property type="match status" value="2"/>
</dbReference>
<evidence type="ECO:0000313" key="2">
    <source>
        <dbReference type="EMBL" id="VAW45164.1"/>
    </source>
</evidence>
<dbReference type="PANTHER" id="PTHR21248:SF12">
    <property type="entry name" value="CARDIOLIPIN SYNTHASE C"/>
    <property type="match status" value="1"/>
</dbReference>
<dbReference type="Gene3D" id="3.30.870.10">
    <property type="entry name" value="Endonuclease Chain A"/>
    <property type="match status" value="3"/>
</dbReference>
<feature type="domain" description="PLD phosphodiesterase" evidence="1">
    <location>
        <begin position="307"/>
        <end position="334"/>
    </location>
</feature>
<name>A0A3B0WNE9_9ZZZZ</name>
<dbReference type="GO" id="GO:0030572">
    <property type="term" value="F:phosphatidyltransferase activity"/>
    <property type="evidence" value="ECO:0007669"/>
    <property type="project" value="UniProtKB-ARBA"/>
</dbReference>
<dbReference type="InterPro" id="IPR025202">
    <property type="entry name" value="PLD-like_dom"/>
</dbReference>
<dbReference type="SUPFAM" id="SSF56024">
    <property type="entry name" value="Phospholipase D/nuclease"/>
    <property type="match status" value="2"/>
</dbReference>
<dbReference type="AlphaFoldDB" id="A0A3B0WNE9"/>
<protein>
    <recommendedName>
        <fullName evidence="1">PLD phosphodiesterase domain-containing protein</fullName>
    </recommendedName>
</protein>
<dbReference type="Pfam" id="PF13091">
    <property type="entry name" value="PLDc_2"/>
    <property type="match status" value="2"/>
</dbReference>
<dbReference type="EMBL" id="UOFB01000074">
    <property type="protein sequence ID" value="VAW45164.1"/>
    <property type="molecule type" value="Genomic_DNA"/>
</dbReference>
<evidence type="ECO:0000259" key="1">
    <source>
        <dbReference type="PROSITE" id="PS50035"/>
    </source>
</evidence>
<dbReference type="PROSITE" id="PS50035">
    <property type="entry name" value="PLD"/>
    <property type="match status" value="2"/>
</dbReference>
<reference evidence="2" key="1">
    <citation type="submission" date="2018-06" db="EMBL/GenBank/DDBJ databases">
        <authorList>
            <person name="Zhirakovskaya E."/>
        </authorList>
    </citation>
    <scope>NUCLEOTIDE SEQUENCE</scope>
</reference>
<dbReference type="PANTHER" id="PTHR21248">
    <property type="entry name" value="CARDIOLIPIN SYNTHASE"/>
    <property type="match status" value="1"/>
</dbReference>
<accession>A0A3B0WNE9</accession>